<dbReference type="RefSeq" id="WP_076463856.1">
    <property type="nucleotide sequence ID" value="NZ_FTMN01000007.1"/>
</dbReference>
<dbReference type="GO" id="GO:0003700">
    <property type="term" value="F:DNA-binding transcription factor activity"/>
    <property type="evidence" value="ECO:0007669"/>
    <property type="project" value="InterPro"/>
</dbReference>
<evidence type="ECO:0000259" key="5">
    <source>
        <dbReference type="PROSITE" id="PS50931"/>
    </source>
</evidence>
<evidence type="ECO:0000313" key="7">
    <source>
        <dbReference type="Proteomes" id="UP000186895"/>
    </source>
</evidence>
<dbReference type="Proteomes" id="UP000186895">
    <property type="component" value="Unassembled WGS sequence"/>
</dbReference>
<evidence type="ECO:0000313" key="6">
    <source>
        <dbReference type="EMBL" id="SIQ66177.1"/>
    </source>
</evidence>
<feature type="domain" description="HTH lysR-type" evidence="5">
    <location>
        <begin position="6"/>
        <end position="63"/>
    </location>
</feature>
<name>A0A1N6UKV9_9GAMM</name>
<dbReference type="Gene3D" id="3.40.190.10">
    <property type="entry name" value="Periplasmic binding protein-like II"/>
    <property type="match status" value="2"/>
</dbReference>
<evidence type="ECO:0000256" key="1">
    <source>
        <dbReference type="ARBA" id="ARBA00009437"/>
    </source>
</evidence>
<sequence>MPYPNLSTELLRTFVTVVDEDGFIRAAERLHKTQSTVSQQVRRLEQELDVELFRSEGRKRVLTPSGETMLGYARQLLSLQEDALAAITEQSAQGELRIGVSLSLTESMLPSILARFKRHNPGIRLNVQTDYSNSVCEDYDRDQYDLALILRRDRTQVKGELLGYEPLIWIGPSGYQWSKNRPLPLVLLNTPCLFREATMQALDSTDISWRTEYSTTSFTSLMAAVKAELGVTVRAQGALTDGMENIGSRLGLPELPPVYIELRYRTHIPGGEQLAQLIRHEPLQAW</sequence>
<dbReference type="InterPro" id="IPR005119">
    <property type="entry name" value="LysR_subst-bd"/>
</dbReference>
<dbReference type="Pfam" id="PF03466">
    <property type="entry name" value="LysR_substrate"/>
    <property type="match status" value="1"/>
</dbReference>
<dbReference type="InterPro" id="IPR000847">
    <property type="entry name" value="LysR_HTH_N"/>
</dbReference>
<comment type="similarity">
    <text evidence="1">Belongs to the LysR transcriptional regulatory family.</text>
</comment>
<accession>A0A1N6UKV9</accession>
<dbReference type="PANTHER" id="PTHR30579">
    <property type="entry name" value="TRANSCRIPTIONAL REGULATOR"/>
    <property type="match status" value="1"/>
</dbReference>
<dbReference type="SUPFAM" id="SSF53850">
    <property type="entry name" value="Periplasmic binding protein-like II"/>
    <property type="match status" value="1"/>
</dbReference>
<dbReference type="PRINTS" id="PR00039">
    <property type="entry name" value="HTHLYSR"/>
</dbReference>
<keyword evidence="3 6" id="KW-0238">DNA-binding</keyword>
<dbReference type="PANTHER" id="PTHR30579:SF7">
    <property type="entry name" value="HTH-TYPE TRANSCRIPTIONAL REGULATOR LRHA-RELATED"/>
    <property type="match status" value="1"/>
</dbReference>
<dbReference type="Gene3D" id="1.10.10.10">
    <property type="entry name" value="Winged helix-like DNA-binding domain superfamily/Winged helix DNA-binding domain"/>
    <property type="match status" value="1"/>
</dbReference>
<dbReference type="AlphaFoldDB" id="A0A1N6UKV9"/>
<reference evidence="7" key="1">
    <citation type="submission" date="2017-01" db="EMBL/GenBank/DDBJ databases">
        <authorList>
            <person name="Varghese N."/>
            <person name="Submissions S."/>
        </authorList>
    </citation>
    <scope>NUCLEOTIDE SEQUENCE [LARGE SCALE GENOMIC DNA]</scope>
    <source>
        <strain evidence="7">DSM 7027</strain>
    </source>
</reference>
<dbReference type="PROSITE" id="PS50931">
    <property type="entry name" value="HTH_LYSR"/>
    <property type="match status" value="1"/>
</dbReference>
<protein>
    <submittedName>
        <fullName evidence="6">DNA-binding transcriptional regulator, LysR family</fullName>
    </submittedName>
</protein>
<gene>
    <name evidence="6" type="ORF">SAMN05421647_10779</name>
</gene>
<keyword evidence="7" id="KW-1185">Reference proteome</keyword>
<evidence type="ECO:0000256" key="2">
    <source>
        <dbReference type="ARBA" id="ARBA00023015"/>
    </source>
</evidence>
<dbReference type="eggNOG" id="COG0583">
    <property type="taxonomic scope" value="Bacteria"/>
</dbReference>
<proteinExistence type="inferred from homology"/>
<dbReference type="InterPro" id="IPR036390">
    <property type="entry name" value="WH_DNA-bd_sf"/>
</dbReference>
<keyword evidence="2" id="KW-0805">Transcription regulation</keyword>
<dbReference type="InterPro" id="IPR036388">
    <property type="entry name" value="WH-like_DNA-bd_sf"/>
</dbReference>
<dbReference type="Pfam" id="PF00126">
    <property type="entry name" value="HTH_1"/>
    <property type="match status" value="1"/>
</dbReference>
<dbReference type="STRING" id="49186.SAMN05421647_10779"/>
<dbReference type="InterPro" id="IPR050176">
    <property type="entry name" value="LTTR"/>
</dbReference>
<keyword evidence="4" id="KW-0804">Transcription</keyword>
<evidence type="ECO:0000256" key="4">
    <source>
        <dbReference type="ARBA" id="ARBA00023163"/>
    </source>
</evidence>
<dbReference type="EMBL" id="FTMN01000007">
    <property type="protein sequence ID" value="SIQ66177.1"/>
    <property type="molecule type" value="Genomic_DNA"/>
</dbReference>
<dbReference type="SUPFAM" id="SSF46785">
    <property type="entry name" value="Winged helix' DNA-binding domain"/>
    <property type="match status" value="1"/>
</dbReference>
<organism evidence="6 7">
    <name type="scientific">Marinobacterium stanieri</name>
    <dbReference type="NCBI Taxonomy" id="49186"/>
    <lineage>
        <taxon>Bacteria</taxon>
        <taxon>Pseudomonadati</taxon>
        <taxon>Pseudomonadota</taxon>
        <taxon>Gammaproteobacteria</taxon>
        <taxon>Oceanospirillales</taxon>
        <taxon>Oceanospirillaceae</taxon>
        <taxon>Marinobacterium</taxon>
    </lineage>
</organism>
<dbReference type="FunFam" id="1.10.10.10:FF:000001">
    <property type="entry name" value="LysR family transcriptional regulator"/>
    <property type="match status" value="1"/>
</dbReference>
<dbReference type="GO" id="GO:0003677">
    <property type="term" value="F:DNA binding"/>
    <property type="evidence" value="ECO:0007669"/>
    <property type="project" value="UniProtKB-KW"/>
</dbReference>
<evidence type="ECO:0000256" key="3">
    <source>
        <dbReference type="ARBA" id="ARBA00023125"/>
    </source>
</evidence>